<dbReference type="Pfam" id="PF13377">
    <property type="entry name" value="Peripla_BP_3"/>
    <property type="match status" value="1"/>
</dbReference>
<dbReference type="InterPro" id="IPR010982">
    <property type="entry name" value="Lambda_DNA-bd_dom_sf"/>
</dbReference>
<dbReference type="AlphaFoldDB" id="A0A098R1R1"/>
<keyword evidence="2" id="KW-0238">DNA-binding</keyword>
<dbReference type="InterPro" id="IPR000843">
    <property type="entry name" value="HTH_LacI"/>
</dbReference>
<dbReference type="EMBL" id="JNUP01000049">
    <property type="protein sequence ID" value="KGE72652.1"/>
    <property type="molecule type" value="Genomic_DNA"/>
</dbReference>
<dbReference type="GO" id="GO:0000976">
    <property type="term" value="F:transcription cis-regulatory region binding"/>
    <property type="evidence" value="ECO:0007669"/>
    <property type="project" value="TreeGrafter"/>
</dbReference>
<accession>A0A098R1R1</accession>
<proteinExistence type="predicted"/>
<dbReference type="Gene3D" id="1.10.260.40">
    <property type="entry name" value="lambda repressor-like DNA-binding domains"/>
    <property type="match status" value="1"/>
</dbReference>
<dbReference type="PANTHER" id="PTHR30146:SF109">
    <property type="entry name" value="HTH-TYPE TRANSCRIPTIONAL REGULATOR GALS"/>
    <property type="match status" value="1"/>
</dbReference>
<evidence type="ECO:0000313" key="5">
    <source>
        <dbReference type="EMBL" id="KGE72652.1"/>
    </source>
</evidence>
<sequence length="396" mass="43453">MERSFSPLFLNEPAPAPLFRDDSSAPGRRTRGKPVVSWAMAQRITISEIARLAGVTKGTVSKVLNGRSDVGEETRERVMAIVRRVDYHPSSAAQSLASRRSNCIGLLLPLDPDHPLDESYWAELIAATVHRSAEAGYSIILLSPRRGSDTGPIYEQALRSRQVDGIIVIAELLDPRGARLLLESEIPFVTLGRTQSFEHYRVDTDNRESGRMAARHLAASGCRIPGIITGPRGLGYNQERLDGFMDILGPKCLQAESRDYQTSSIRKAMASLFGGDSHAPGQIPDGLYISAGGNLMFKSLAWLREHGHLNHPGTLTRTDHPHGSESRPEASGIPALETLVVNDDYEYLDFFYPPMAAIRQPVEALGSQAVDMLLSLLEGRPPEQPHRLVPGSLNIR</sequence>
<dbReference type="InterPro" id="IPR001761">
    <property type="entry name" value="Peripla_BP/Lac1_sug-bd_dom"/>
</dbReference>
<dbReference type="SMART" id="SM00354">
    <property type="entry name" value="HTH_LACI"/>
    <property type="match status" value="1"/>
</dbReference>
<dbReference type="CDD" id="cd06267">
    <property type="entry name" value="PBP1_LacI_sugar_binding-like"/>
    <property type="match status" value="1"/>
</dbReference>
<dbReference type="Pfam" id="PF00532">
    <property type="entry name" value="Peripla_BP_1"/>
    <property type="match status" value="1"/>
</dbReference>
<dbReference type="SUPFAM" id="SSF53822">
    <property type="entry name" value="Periplasmic binding protein-like I"/>
    <property type="match status" value="1"/>
</dbReference>
<dbReference type="RefSeq" id="WP_037546899.1">
    <property type="nucleotide sequence ID" value="NZ_JNUP01000049.1"/>
</dbReference>
<organism evidence="5 6">
    <name type="scientific">Spirochaeta lutea</name>
    <dbReference type="NCBI Taxonomy" id="1480694"/>
    <lineage>
        <taxon>Bacteria</taxon>
        <taxon>Pseudomonadati</taxon>
        <taxon>Spirochaetota</taxon>
        <taxon>Spirochaetia</taxon>
        <taxon>Spirochaetales</taxon>
        <taxon>Spirochaetaceae</taxon>
        <taxon>Spirochaeta</taxon>
    </lineage>
</organism>
<evidence type="ECO:0000313" key="6">
    <source>
        <dbReference type="Proteomes" id="UP000029692"/>
    </source>
</evidence>
<keyword evidence="6" id="KW-1185">Reference proteome</keyword>
<protein>
    <recommendedName>
        <fullName evidence="4">HTH lacI-type domain-containing protein</fullName>
    </recommendedName>
</protein>
<keyword evidence="1" id="KW-0805">Transcription regulation</keyword>
<dbReference type="Pfam" id="PF00356">
    <property type="entry name" value="LacI"/>
    <property type="match status" value="1"/>
</dbReference>
<dbReference type="PROSITE" id="PS00356">
    <property type="entry name" value="HTH_LACI_1"/>
    <property type="match status" value="1"/>
</dbReference>
<dbReference type="InterPro" id="IPR028082">
    <property type="entry name" value="Peripla_BP_I"/>
</dbReference>
<dbReference type="Proteomes" id="UP000029692">
    <property type="component" value="Unassembled WGS sequence"/>
</dbReference>
<comment type="caution">
    <text evidence="5">The sequence shown here is derived from an EMBL/GenBank/DDBJ whole genome shotgun (WGS) entry which is preliminary data.</text>
</comment>
<reference evidence="5 6" key="1">
    <citation type="submission" date="2014-05" db="EMBL/GenBank/DDBJ databases">
        <title>De novo Genome Sequence of Spirocheata sp.</title>
        <authorList>
            <person name="Shivani Y."/>
            <person name="Subhash Y."/>
            <person name="Tushar L."/>
            <person name="Sasikala C."/>
            <person name="Ramana C.V."/>
        </authorList>
    </citation>
    <scope>NUCLEOTIDE SEQUENCE [LARGE SCALE GENOMIC DNA]</scope>
    <source>
        <strain evidence="5 6">JC230</strain>
    </source>
</reference>
<dbReference type="PANTHER" id="PTHR30146">
    <property type="entry name" value="LACI-RELATED TRANSCRIPTIONAL REPRESSOR"/>
    <property type="match status" value="1"/>
</dbReference>
<dbReference type="Gene3D" id="3.40.50.2300">
    <property type="match status" value="2"/>
</dbReference>
<evidence type="ECO:0000256" key="1">
    <source>
        <dbReference type="ARBA" id="ARBA00023015"/>
    </source>
</evidence>
<evidence type="ECO:0000256" key="3">
    <source>
        <dbReference type="ARBA" id="ARBA00023163"/>
    </source>
</evidence>
<dbReference type="InterPro" id="IPR046335">
    <property type="entry name" value="LacI/GalR-like_sensor"/>
</dbReference>
<feature type="domain" description="HTH lacI-type" evidence="4">
    <location>
        <begin position="44"/>
        <end position="98"/>
    </location>
</feature>
<dbReference type="OrthoDB" id="9784962at2"/>
<gene>
    <name evidence="5" type="ORF">DC28_06255</name>
</gene>
<dbReference type="CDD" id="cd01392">
    <property type="entry name" value="HTH_LacI"/>
    <property type="match status" value="1"/>
</dbReference>
<dbReference type="STRING" id="1480694.DC28_06255"/>
<evidence type="ECO:0000256" key="2">
    <source>
        <dbReference type="ARBA" id="ARBA00023125"/>
    </source>
</evidence>
<keyword evidence="3" id="KW-0804">Transcription</keyword>
<dbReference type="PROSITE" id="PS50932">
    <property type="entry name" value="HTH_LACI_2"/>
    <property type="match status" value="1"/>
</dbReference>
<dbReference type="SUPFAM" id="SSF47413">
    <property type="entry name" value="lambda repressor-like DNA-binding domains"/>
    <property type="match status" value="1"/>
</dbReference>
<evidence type="ECO:0000259" key="4">
    <source>
        <dbReference type="PROSITE" id="PS50932"/>
    </source>
</evidence>
<name>A0A098R1R1_9SPIO</name>
<dbReference type="eggNOG" id="COG1609">
    <property type="taxonomic scope" value="Bacteria"/>
</dbReference>
<dbReference type="GO" id="GO:0003700">
    <property type="term" value="F:DNA-binding transcription factor activity"/>
    <property type="evidence" value="ECO:0007669"/>
    <property type="project" value="TreeGrafter"/>
</dbReference>